<feature type="signal peptide" evidence="1">
    <location>
        <begin position="1"/>
        <end position="22"/>
    </location>
</feature>
<reference evidence="2" key="1">
    <citation type="submission" date="2023-07" db="EMBL/GenBank/DDBJ databases">
        <authorList>
            <consortium name="CYATHOMIX"/>
        </authorList>
    </citation>
    <scope>NUCLEOTIDE SEQUENCE</scope>
    <source>
        <strain evidence="2">N/A</strain>
    </source>
</reference>
<name>A0AA36DR76_CYLNA</name>
<dbReference type="Proteomes" id="UP001176961">
    <property type="component" value="Unassembled WGS sequence"/>
</dbReference>
<dbReference type="AlphaFoldDB" id="A0AA36DR76"/>
<gene>
    <name evidence="2" type="ORF">CYNAS_LOCUS3252</name>
</gene>
<organism evidence="2 3">
    <name type="scientific">Cylicocyclus nassatus</name>
    <name type="common">Nematode worm</name>
    <dbReference type="NCBI Taxonomy" id="53992"/>
    <lineage>
        <taxon>Eukaryota</taxon>
        <taxon>Metazoa</taxon>
        <taxon>Ecdysozoa</taxon>
        <taxon>Nematoda</taxon>
        <taxon>Chromadorea</taxon>
        <taxon>Rhabditida</taxon>
        <taxon>Rhabditina</taxon>
        <taxon>Rhabditomorpha</taxon>
        <taxon>Strongyloidea</taxon>
        <taxon>Strongylidae</taxon>
        <taxon>Cylicocyclus</taxon>
    </lineage>
</organism>
<dbReference type="EMBL" id="CATQJL010000001">
    <property type="protein sequence ID" value="CAJ0591269.1"/>
    <property type="molecule type" value="Genomic_DNA"/>
</dbReference>
<evidence type="ECO:0000256" key="1">
    <source>
        <dbReference type="SAM" id="SignalP"/>
    </source>
</evidence>
<protein>
    <submittedName>
        <fullName evidence="2">Uncharacterized protein</fullName>
    </submittedName>
</protein>
<comment type="caution">
    <text evidence="2">The sequence shown here is derived from an EMBL/GenBank/DDBJ whole genome shotgun (WGS) entry which is preliminary data.</text>
</comment>
<accession>A0AA36DR76</accession>
<evidence type="ECO:0000313" key="3">
    <source>
        <dbReference type="Proteomes" id="UP001176961"/>
    </source>
</evidence>
<feature type="chain" id="PRO_5041319118" evidence="1">
    <location>
        <begin position="23"/>
        <end position="274"/>
    </location>
</feature>
<proteinExistence type="predicted"/>
<keyword evidence="3" id="KW-1185">Reference proteome</keyword>
<evidence type="ECO:0000313" key="2">
    <source>
        <dbReference type="EMBL" id="CAJ0591269.1"/>
    </source>
</evidence>
<sequence length="274" mass="30445">MKLLLVLFHLFIPSLSIDSVEGFIRNVLLTARDMGERALYSLHIPTSNDVVNNPGIAFSLDDKSAYAIKSLGEYFNTCPPSIPAPILSGSWHVTHVSKKWAQTVLADLDEDINLLANGQPLPVRKSLASVLRGEPQISCMKMEFLDDNAASRFEVSYLKDGEKRSVIGDLFRRPDRSLELAIASSFNTKMIVSYSMDHSSPSPLDVMVLSQIDFFPKCENYVILQRSMDSTRILQILTAIGANFPSNPLVHIRCEQVPQGNNAIIKPLSMIKPL</sequence>
<keyword evidence="1" id="KW-0732">Signal</keyword>